<reference evidence="2" key="1">
    <citation type="journal article" date="2020" name="Stud. Mycol.">
        <title>101 Dothideomycetes genomes: a test case for predicting lifestyles and emergence of pathogens.</title>
        <authorList>
            <person name="Haridas S."/>
            <person name="Albert R."/>
            <person name="Binder M."/>
            <person name="Bloem J."/>
            <person name="Labutti K."/>
            <person name="Salamov A."/>
            <person name="Andreopoulos B."/>
            <person name="Baker S."/>
            <person name="Barry K."/>
            <person name="Bills G."/>
            <person name="Bluhm B."/>
            <person name="Cannon C."/>
            <person name="Castanera R."/>
            <person name="Culley D."/>
            <person name="Daum C."/>
            <person name="Ezra D."/>
            <person name="Gonzalez J."/>
            <person name="Henrissat B."/>
            <person name="Kuo A."/>
            <person name="Liang C."/>
            <person name="Lipzen A."/>
            <person name="Lutzoni F."/>
            <person name="Magnuson J."/>
            <person name="Mondo S."/>
            <person name="Nolan M."/>
            <person name="Ohm R."/>
            <person name="Pangilinan J."/>
            <person name="Park H.-J."/>
            <person name="Ramirez L."/>
            <person name="Alfaro M."/>
            <person name="Sun H."/>
            <person name="Tritt A."/>
            <person name="Yoshinaga Y."/>
            <person name="Zwiers L.-H."/>
            <person name="Turgeon B."/>
            <person name="Goodwin S."/>
            <person name="Spatafora J."/>
            <person name="Crous P."/>
            <person name="Grigoriev I."/>
        </authorList>
    </citation>
    <scope>NUCLEOTIDE SEQUENCE</scope>
    <source>
        <strain evidence="2">CBS 122368</strain>
    </source>
</reference>
<organism evidence="2 3">
    <name type="scientific">Trematosphaeria pertusa</name>
    <dbReference type="NCBI Taxonomy" id="390896"/>
    <lineage>
        <taxon>Eukaryota</taxon>
        <taxon>Fungi</taxon>
        <taxon>Dikarya</taxon>
        <taxon>Ascomycota</taxon>
        <taxon>Pezizomycotina</taxon>
        <taxon>Dothideomycetes</taxon>
        <taxon>Pleosporomycetidae</taxon>
        <taxon>Pleosporales</taxon>
        <taxon>Massarineae</taxon>
        <taxon>Trematosphaeriaceae</taxon>
        <taxon>Trematosphaeria</taxon>
    </lineage>
</organism>
<feature type="compositionally biased region" description="Low complexity" evidence="1">
    <location>
        <begin position="41"/>
        <end position="50"/>
    </location>
</feature>
<dbReference type="RefSeq" id="XP_033685134.1">
    <property type="nucleotide sequence ID" value="XM_033828845.1"/>
</dbReference>
<feature type="region of interest" description="Disordered" evidence="1">
    <location>
        <begin position="1"/>
        <end position="72"/>
    </location>
</feature>
<sequence>MHADRATRATRRPISHPTAITTLHVSVPRSKQPHPTPTPYNPNATPRAAPIKPPLPPSSKDEPLTHTRSSRR</sequence>
<keyword evidence="3" id="KW-1185">Reference proteome</keyword>
<dbReference type="EMBL" id="ML987194">
    <property type="protein sequence ID" value="KAF2250130.1"/>
    <property type="molecule type" value="Genomic_DNA"/>
</dbReference>
<evidence type="ECO:0000313" key="2">
    <source>
        <dbReference type="EMBL" id="KAF2250130.1"/>
    </source>
</evidence>
<dbReference type="GeneID" id="54582175"/>
<proteinExistence type="predicted"/>
<name>A0A6A6IKN6_9PLEO</name>
<gene>
    <name evidence="2" type="ORF">BU26DRAFT_518569</name>
</gene>
<dbReference type="Proteomes" id="UP000800094">
    <property type="component" value="Unassembled WGS sequence"/>
</dbReference>
<evidence type="ECO:0000313" key="3">
    <source>
        <dbReference type="Proteomes" id="UP000800094"/>
    </source>
</evidence>
<dbReference type="AlphaFoldDB" id="A0A6A6IKN6"/>
<protein>
    <submittedName>
        <fullName evidence="2">Uncharacterized protein</fullName>
    </submittedName>
</protein>
<accession>A0A6A6IKN6</accession>
<evidence type="ECO:0000256" key="1">
    <source>
        <dbReference type="SAM" id="MobiDB-lite"/>
    </source>
</evidence>